<dbReference type="Pfam" id="PF13472">
    <property type="entry name" value="Lipase_GDSL_2"/>
    <property type="match status" value="1"/>
</dbReference>
<dbReference type="EMBL" id="CANTFL010001244">
    <property type="protein sequence ID" value="CAI5734945.1"/>
    <property type="molecule type" value="Genomic_DNA"/>
</dbReference>
<dbReference type="AlphaFoldDB" id="A0AAV0UDE9"/>
<dbReference type="InterPro" id="IPR036514">
    <property type="entry name" value="SGNH_hydro_sf"/>
</dbReference>
<dbReference type="InterPro" id="IPR045136">
    <property type="entry name" value="Iah1-like"/>
</dbReference>
<evidence type="ECO:0000313" key="3">
    <source>
        <dbReference type="EMBL" id="CAI5734945.1"/>
    </source>
</evidence>
<dbReference type="SUPFAM" id="SSF52266">
    <property type="entry name" value="SGNH hydrolase"/>
    <property type="match status" value="1"/>
</dbReference>
<organism evidence="3 4">
    <name type="scientific">Hyaloperonospora brassicae</name>
    <name type="common">Brassica downy mildew</name>
    <name type="synonym">Peronospora brassicae</name>
    <dbReference type="NCBI Taxonomy" id="162125"/>
    <lineage>
        <taxon>Eukaryota</taxon>
        <taxon>Sar</taxon>
        <taxon>Stramenopiles</taxon>
        <taxon>Oomycota</taxon>
        <taxon>Peronosporomycetes</taxon>
        <taxon>Peronosporales</taxon>
        <taxon>Peronosporaceae</taxon>
        <taxon>Hyaloperonospora</taxon>
    </lineage>
</organism>
<keyword evidence="1" id="KW-1133">Transmembrane helix</keyword>
<feature type="domain" description="SGNH hydrolase-type esterase" evidence="2">
    <location>
        <begin position="43"/>
        <end position="234"/>
    </location>
</feature>
<reference evidence="3" key="1">
    <citation type="submission" date="2022-12" db="EMBL/GenBank/DDBJ databases">
        <authorList>
            <person name="Webb A."/>
        </authorList>
    </citation>
    <scope>NUCLEOTIDE SEQUENCE</scope>
    <source>
        <strain evidence="3">Hp1</strain>
    </source>
</reference>
<evidence type="ECO:0000259" key="2">
    <source>
        <dbReference type="Pfam" id="PF13472"/>
    </source>
</evidence>
<name>A0AAV0UDE9_HYABA</name>
<sequence>MDVSFPAKLGVLITLIVAVVTACTIIALADTRPDPRPVLLLTGDSQTGEGANPLLSGWVAMLRWRYVGADVITRALPGYNTKWFLKYVAPTIAREIQKSVYPTPSLITIWFGSNDAALANGTASKRHVPIADYKNNLIAIARSFQTAAPTASLLLITPLHVIDSARAKISAEQNGTIDRTNAMATLYARACVEVGAALQVPVLDLHSYFNAMPEIMRSAFLLADGLHLSALGNRQVNALLQSKLALEFFALKGFLDVPYFPAADQYLRDDPWRIEGDSQD</sequence>
<evidence type="ECO:0000313" key="4">
    <source>
        <dbReference type="Proteomes" id="UP001162031"/>
    </source>
</evidence>
<gene>
    <name evidence="3" type="ORF">HBR001_LOCUS6324</name>
</gene>
<keyword evidence="1" id="KW-0812">Transmembrane</keyword>
<dbReference type="Gene3D" id="3.40.50.1110">
    <property type="entry name" value="SGNH hydrolase"/>
    <property type="match status" value="1"/>
</dbReference>
<dbReference type="InterPro" id="IPR013830">
    <property type="entry name" value="SGNH_hydro"/>
</dbReference>
<evidence type="ECO:0000256" key="1">
    <source>
        <dbReference type="SAM" id="Phobius"/>
    </source>
</evidence>
<dbReference type="PANTHER" id="PTHR14209">
    <property type="entry name" value="ISOAMYL ACETATE-HYDROLYZING ESTERASE 1"/>
    <property type="match status" value="1"/>
</dbReference>
<dbReference type="PANTHER" id="PTHR14209:SF19">
    <property type="entry name" value="ISOAMYL ACETATE-HYDROLYZING ESTERASE 1 HOMOLOG"/>
    <property type="match status" value="1"/>
</dbReference>
<accession>A0AAV0UDE9</accession>
<dbReference type="Proteomes" id="UP001162031">
    <property type="component" value="Unassembled WGS sequence"/>
</dbReference>
<protein>
    <recommendedName>
        <fullName evidence="2">SGNH hydrolase-type esterase domain-containing protein</fullName>
    </recommendedName>
</protein>
<keyword evidence="4" id="KW-1185">Reference proteome</keyword>
<proteinExistence type="predicted"/>
<comment type="caution">
    <text evidence="3">The sequence shown here is derived from an EMBL/GenBank/DDBJ whole genome shotgun (WGS) entry which is preliminary data.</text>
</comment>
<feature type="transmembrane region" description="Helical" evidence="1">
    <location>
        <begin position="9"/>
        <end position="29"/>
    </location>
</feature>
<keyword evidence="1" id="KW-0472">Membrane</keyword>